<dbReference type="EMBL" id="FPAB01000010">
    <property type="protein sequence ID" value="SFT18138.1"/>
    <property type="molecule type" value="Genomic_DNA"/>
</dbReference>
<name>A0A1I6VWQ5_9ACTN</name>
<dbReference type="STRING" id="1176198.SAMN05444716_110136"/>
<dbReference type="Pfam" id="PF06013">
    <property type="entry name" value="WXG100"/>
    <property type="match status" value="1"/>
</dbReference>
<dbReference type="Gene3D" id="1.10.287.1060">
    <property type="entry name" value="ESAT-6-like"/>
    <property type="match status" value="1"/>
</dbReference>
<dbReference type="InterPro" id="IPR010310">
    <property type="entry name" value="T7SS_ESAT-6-like"/>
</dbReference>
<evidence type="ECO:0000313" key="2">
    <source>
        <dbReference type="EMBL" id="SFT18138.1"/>
    </source>
</evidence>
<evidence type="ECO:0000313" key="3">
    <source>
        <dbReference type="Proteomes" id="UP000198873"/>
    </source>
</evidence>
<dbReference type="Proteomes" id="UP000198873">
    <property type="component" value="Unassembled WGS sequence"/>
</dbReference>
<keyword evidence="3" id="KW-1185">Reference proteome</keyword>
<protein>
    <submittedName>
        <fullName evidence="2">WXG100 family type VII secretion target</fullName>
    </submittedName>
</protein>
<keyword evidence="1" id="KW-0175">Coiled coil</keyword>
<sequence>MTDDHISVRYSGLNQGSEELSEIERQLKESLEKIEAAMRAVSAGWIGEAKTALDQNMVVFNAELDKLRGVSGAIGGALVNIMGNYHRVDQRHAGLIAPA</sequence>
<dbReference type="InterPro" id="IPR036689">
    <property type="entry name" value="ESAT-6-like_sf"/>
</dbReference>
<gene>
    <name evidence="2" type="ORF">SAMN05444716_110136</name>
</gene>
<evidence type="ECO:0000256" key="1">
    <source>
        <dbReference type="SAM" id="Coils"/>
    </source>
</evidence>
<reference evidence="3" key="1">
    <citation type="submission" date="2016-10" db="EMBL/GenBank/DDBJ databases">
        <authorList>
            <person name="Varghese N."/>
            <person name="Submissions S."/>
        </authorList>
    </citation>
    <scope>NUCLEOTIDE SEQUENCE [LARGE SCALE GENOMIC DNA]</scope>
    <source>
        <strain evidence="3">CGMCC 4.7047</strain>
    </source>
</reference>
<feature type="coiled-coil region" evidence="1">
    <location>
        <begin position="13"/>
        <end position="40"/>
    </location>
</feature>
<proteinExistence type="predicted"/>
<dbReference type="SUPFAM" id="SSF140453">
    <property type="entry name" value="EsxAB dimer-like"/>
    <property type="match status" value="1"/>
</dbReference>
<dbReference type="RefSeq" id="WP_093844273.1">
    <property type="nucleotide sequence ID" value="NZ_FPAB01000010.1"/>
</dbReference>
<dbReference type="AlphaFoldDB" id="A0A1I6VWQ5"/>
<organism evidence="2 3">
    <name type="scientific">Streptomyces harbinensis</name>
    <dbReference type="NCBI Taxonomy" id="1176198"/>
    <lineage>
        <taxon>Bacteria</taxon>
        <taxon>Bacillati</taxon>
        <taxon>Actinomycetota</taxon>
        <taxon>Actinomycetes</taxon>
        <taxon>Kitasatosporales</taxon>
        <taxon>Streptomycetaceae</taxon>
        <taxon>Streptomyces</taxon>
    </lineage>
</organism>
<accession>A0A1I6VWQ5</accession>